<dbReference type="OrthoDB" id="9795565at2"/>
<comment type="caution">
    <text evidence="3">The sequence shown here is derived from an EMBL/GenBank/DDBJ whole genome shotgun (WGS) entry which is preliminary data.</text>
</comment>
<proteinExistence type="predicted"/>
<feature type="coiled-coil region" evidence="1">
    <location>
        <begin position="366"/>
        <end position="430"/>
    </location>
</feature>
<dbReference type="GeneID" id="98641194"/>
<dbReference type="InterPro" id="IPR027417">
    <property type="entry name" value="P-loop_NTPase"/>
</dbReference>
<reference evidence="3 4" key="1">
    <citation type="submission" date="2012-12" db="EMBL/GenBank/DDBJ databases">
        <title>Genome assembly of Formosa sp. AK20.</title>
        <authorList>
            <person name="Kumar R."/>
            <person name="Khatri I."/>
            <person name="Vaidya B."/>
            <person name="Subramanian S."/>
            <person name="Pinnaka A."/>
        </authorList>
    </citation>
    <scope>NUCLEOTIDE SEQUENCE [LARGE SCALE GENOMIC DNA]</scope>
    <source>
        <strain evidence="3 4">AK20</strain>
    </source>
</reference>
<evidence type="ECO:0000256" key="1">
    <source>
        <dbReference type="SAM" id="Coils"/>
    </source>
</evidence>
<dbReference type="SUPFAM" id="SSF75712">
    <property type="entry name" value="Rad50 coiled-coil Zn hook"/>
    <property type="match status" value="1"/>
</dbReference>
<organism evidence="3 4">
    <name type="scientific">Xanthomarina gelatinilytica</name>
    <dbReference type="NCBI Taxonomy" id="1137281"/>
    <lineage>
        <taxon>Bacteria</taxon>
        <taxon>Pseudomonadati</taxon>
        <taxon>Bacteroidota</taxon>
        <taxon>Flavobacteriia</taxon>
        <taxon>Flavobacteriales</taxon>
        <taxon>Flavobacteriaceae</taxon>
        <taxon>Xanthomarina</taxon>
    </lineage>
</organism>
<evidence type="ECO:0000259" key="2">
    <source>
        <dbReference type="Pfam" id="PF13166"/>
    </source>
</evidence>
<dbReference type="eggNOG" id="COG4694">
    <property type="taxonomic scope" value="Bacteria"/>
</dbReference>
<dbReference type="RefSeq" id="WP_007648876.1">
    <property type="nucleotide sequence ID" value="NZ_ANLA01000009.1"/>
</dbReference>
<keyword evidence="1" id="KW-0175">Coiled coil</keyword>
<dbReference type="Pfam" id="PF13166">
    <property type="entry name" value="AAA_13"/>
    <property type="match status" value="1"/>
</dbReference>
<dbReference type="SUPFAM" id="SSF52540">
    <property type="entry name" value="P-loop containing nucleoside triphosphate hydrolases"/>
    <property type="match status" value="1"/>
</dbReference>
<dbReference type="Proteomes" id="UP000012024">
    <property type="component" value="Unassembled WGS sequence"/>
</dbReference>
<evidence type="ECO:0000313" key="4">
    <source>
        <dbReference type="Proteomes" id="UP000012024"/>
    </source>
</evidence>
<sequence>MITKFKNIKNLAVFKNFDWDNTLRNQRNEVILFKRVNIFYGRNYSGKTTLSRIVRALETGSISDKYENPECSICITDNADVTQLDFTNHDKVIRVFNEDFIDDNLKFIVNPDENIEPFAILGEGNNEIEEEIEQLKTKLGSNEEDSETGLYQDLKSLTAIYNVAKKSHSDAQNSLDSQLSSKATGQPNGIKYQSIYGEVNYDIRRLKTDILAVKEVTYTPLTNEEKLEAETILREQAKDEILVLEDLTLTFSDLSTKTKDIVTREIGQSNKIQSLLKDAVLNRWVKEGRQLHKNKLNTCAFCDNPISENRWSELEKHFDEESDQLEKDINSLLTEIRNEKTQSTNYQVFTKDKVYSKFHNELESLSRTFNNEVKNYSNSLKLLEEQLEKRKKDILNAQLYTDVVDYTEEVVQAKDKLEGLRTNSNEYTDKLNSDQSEARGNLRLKEVYDFINDIKHDDLKTNIETLKTKEEEEKSKRDLKQKEIDEIISQISSKQKELKDESKGAEKVNEYLSNHFGHNFLTLNAIEVEDEETGNKNHRFEIHREGKRAYHLSEGEKSLIAFCYYVAKLEDIDTKAKNPIIWIDDPISSLDNNHIFFIYSIIKSQIYNNRDFEQIFVSTHNLNFLKYLKRLPSVSDKQNDRVRHFLIERIENSSSIKEMPNYIKNNITEFNHLFKQIIECSSIESVTDDNYTVFYNFGNNARKFLEIFLFYKYPDSSNDLDKMKKFFGNEEIPAILTDRINNEYSHLAGVFERGQQPVEVPEMKNTAKLIIDKIKEHDEEQFNALTRSIGYQNQ</sequence>
<dbReference type="EMBL" id="ANLA01000009">
    <property type="protein sequence ID" value="EMQ95193.1"/>
    <property type="molecule type" value="Genomic_DNA"/>
</dbReference>
<gene>
    <name evidence="3" type="ORF">D778_02714</name>
</gene>
<dbReference type="PATRIC" id="fig|1137281.3.peg.1304"/>
<protein>
    <recommendedName>
        <fullName evidence="2">Protein CR006 P-loop domain-containing protein</fullName>
    </recommendedName>
</protein>
<keyword evidence="4" id="KW-1185">Reference proteome</keyword>
<dbReference type="InterPro" id="IPR026866">
    <property type="entry name" value="CR006_AAA"/>
</dbReference>
<dbReference type="AlphaFoldDB" id="M7N9P2"/>
<accession>M7N9P2</accession>
<evidence type="ECO:0000313" key="3">
    <source>
        <dbReference type="EMBL" id="EMQ95193.1"/>
    </source>
</evidence>
<feature type="coiled-coil region" evidence="1">
    <location>
        <begin position="456"/>
        <end position="483"/>
    </location>
</feature>
<feature type="domain" description="Protein CR006 P-loop" evidence="2">
    <location>
        <begin position="27"/>
        <end position="770"/>
    </location>
</feature>
<name>M7N9P2_9FLAO</name>
<dbReference type="Gene3D" id="3.40.50.300">
    <property type="entry name" value="P-loop containing nucleotide triphosphate hydrolases"/>
    <property type="match status" value="1"/>
</dbReference>